<gene>
    <name evidence="1" type="ORF">A2Z67_05095</name>
</gene>
<reference evidence="1 2" key="1">
    <citation type="journal article" date="2016" name="Nat. Commun.">
        <title>Thousands of microbial genomes shed light on interconnected biogeochemical processes in an aquifer system.</title>
        <authorList>
            <person name="Anantharaman K."/>
            <person name="Brown C.T."/>
            <person name="Hug L.A."/>
            <person name="Sharon I."/>
            <person name="Castelle C.J."/>
            <person name="Probst A.J."/>
            <person name="Thomas B.C."/>
            <person name="Singh A."/>
            <person name="Wilkins M.J."/>
            <person name="Karaoz U."/>
            <person name="Brodie E.L."/>
            <person name="Williams K.H."/>
            <person name="Hubbard S.S."/>
            <person name="Banfield J.F."/>
        </authorList>
    </citation>
    <scope>NUCLEOTIDE SEQUENCE [LARGE SCALE GENOMIC DNA]</scope>
</reference>
<comment type="caution">
    <text evidence="1">The sequence shown here is derived from an EMBL/GenBank/DDBJ whole genome shotgun (WGS) entry which is preliminary data.</text>
</comment>
<sequence>MPIKSKSQARRIAIQTGADKTCLVGKLDLWVMLLSTIRYSFGRRSGMPSFCDDLISRYSKFLTVQQLEQIVEEIEKELNISEWRLLTQLGDGLDFDVWKNNLFNIRKILEKAKEM</sequence>
<organism evidence="1 2">
    <name type="scientific">Candidatus Woesebacteria bacterium RBG_13_36_22</name>
    <dbReference type="NCBI Taxonomy" id="1802478"/>
    <lineage>
        <taxon>Bacteria</taxon>
        <taxon>Candidatus Woeseibacteriota</taxon>
    </lineage>
</organism>
<name>A0A1F7X4J2_9BACT</name>
<dbReference type="AlphaFoldDB" id="A0A1F7X4J2"/>
<evidence type="ECO:0000313" key="1">
    <source>
        <dbReference type="EMBL" id="OGM09288.1"/>
    </source>
</evidence>
<dbReference type="EMBL" id="MGFQ01000024">
    <property type="protein sequence ID" value="OGM09288.1"/>
    <property type="molecule type" value="Genomic_DNA"/>
</dbReference>
<protein>
    <submittedName>
        <fullName evidence="1">Uncharacterized protein</fullName>
    </submittedName>
</protein>
<evidence type="ECO:0000313" key="2">
    <source>
        <dbReference type="Proteomes" id="UP000176939"/>
    </source>
</evidence>
<proteinExistence type="predicted"/>
<dbReference type="Proteomes" id="UP000176939">
    <property type="component" value="Unassembled WGS sequence"/>
</dbReference>
<accession>A0A1F7X4J2</accession>